<accession>A0A2I1G5I2</accession>
<protein>
    <submittedName>
        <fullName evidence="1">Uncharacterized protein</fullName>
    </submittedName>
</protein>
<dbReference type="VEuPathDB" id="FungiDB:FUN_003256"/>
<proteinExistence type="predicted"/>
<evidence type="ECO:0000313" key="2">
    <source>
        <dbReference type="Proteomes" id="UP000234323"/>
    </source>
</evidence>
<comment type="caution">
    <text evidence="1">The sequence shown here is derived from an EMBL/GenBank/DDBJ whole genome shotgun (WGS) entry which is preliminary data.</text>
</comment>
<reference evidence="1 2" key="1">
    <citation type="submission" date="2015-10" db="EMBL/GenBank/DDBJ databases">
        <title>Genome analyses suggest a sexual origin of heterokaryosis in a supposedly ancient asexual fungus.</title>
        <authorList>
            <person name="Ropars J."/>
            <person name="Sedzielewska K."/>
            <person name="Noel J."/>
            <person name="Charron P."/>
            <person name="Farinelli L."/>
            <person name="Marton T."/>
            <person name="Kruger M."/>
            <person name="Pelin A."/>
            <person name="Brachmann A."/>
            <person name="Corradi N."/>
        </authorList>
    </citation>
    <scope>NUCLEOTIDE SEQUENCE [LARGE SCALE GENOMIC DNA]</scope>
    <source>
        <strain evidence="1 2">A4</strain>
    </source>
</reference>
<dbReference type="Proteomes" id="UP000234323">
    <property type="component" value="Unassembled WGS sequence"/>
</dbReference>
<dbReference type="AlphaFoldDB" id="A0A2I1G5I2"/>
<keyword evidence="2" id="KW-1185">Reference proteome</keyword>
<gene>
    <name evidence="1" type="ORF">RhiirA4_455488</name>
</gene>
<organism evidence="1 2">
    <name type="scientific">Rhizophagus irregularis</name>
    <dbReference type="NCBI Taxonomy" id="588596"/>
    <lineage>
        <taxon>Eukaryota</taxon>
        <taxon>Fungi</taxon>
        <taxon>Fungi incertae sedis</taxon>
        <taxon>Mucoromycota</taxon>
        <taxon>Glomeromycotina</taxon>
        <taxon>Glomeromycetes</taxon>
        <taxon>Glomerales</taxon>
        <taxon>Glomeraceae</taxon>
        <taxon>Rhizophagus</taxon>
    </lineage>
</organism>
<dbReference type="EMBL" id="LLXI01000168">
    <property type="protein sequence ID" value="PKY41821.1"/>
    <property type="molecule type" value="Genomic_DNA"/>
</dbReference>
<sequence length="102" mass="12126">MTIIIFHVWTHNRVTVGTSTTVTATKENRNWDNIIAQNSKFGYDGYSLTIPDDIQTYWPVFEVHMSTEHDKWRGPFQNDGDKCWHFHDHLNSWEIWGFNVEL</sequence>
<evidence type="ECO:0000313" key="1">
    <source>
        <dbReference type="EMBL" id="PKY41821.1"/>
    </source>
</evidence>
<name>A0A2I1G5I2_9GLOM</name>